<organism evidence="2 3">
    <name type="scientific">Lactobacillus colini</name>
    <dbReference type="NCBI Taxonomy" id="1819254"/>
    <lineage>
        <taxon>Bacteria</taxon>
        <taxon>Bacillati</taxon>
        <taxon>Bacillota</taxon>
        <taxon>Bacilli</taxon>
        <taxon>Lactobacillales</taxon>
        <taxon>Lactobacillaceae</taxon>
        <taxon>Lactobacillus</taxon>
    </lineage>
</organism>
<reference evidence="2 3" key="1">
    <citation type="submission" date="2021-03" db="EMBL/GenBank/DDBJ databases">
        <title>Genomic Encyclopedia of Type Strains, Phase IV (KMG-IV): sequencing the most valuable type-strain genomes for metagenomic binning, comparative biology and taxonomic classification.</title>
        <authorList>
            <person name="Goeker M."/>
        </authorList>
    </citation>
    <scope>NUCLEOTIDE SEQUENCE [LARGE SCALE GENOMIC DNA]</scope>
    <source>
        <strain evidence="2 3">DSM 101872</strain>
    </source>
</reference>
<evidence type="ECO:0000313" key="2">
    <source>
        <dbReference type="EMBL" id="MBP2058843.1"/>
    </source>
</evidence>
<accession>A0ABS4MGX7</accession>
<feature type="transmembrane region" description="Helical" evidence="1">
    <location>
        <begin position="6"/>
        <end position="23"/>
    </location>
</feature>
<keyword evidence="3" id="KW-1185">Reference proteome</keyword>
<dbReference type="Proteomes" id="UP001519292">
    <property type="component" value="Unassembled WGS sequence"/>
</dbReference>
<keyword evidence="1" id="KW-0812">Transmembrane</keyword>
<proteinExistence type="predicted"/>
<evidence type="ECO:0000256" key="1">
    <source>
        <dbReference type="SAM" id="Phobius"/>
    </source>
</evidence>
<name>A0ABS4MGX7_9LACO</name>
<sequence length="76" mass="8816">MQINWVISLIILVVGLWDIYTAFQRRRNKKFIAQKQHDLSHASSAEKRNYPTSGEAYFLALGIIFTISGIILLIWH</sequence>
<keyword evidence="1" id="KW-1133">Transmembrane helix</keyword>
<keyword evidence="1" id="KW-0472">Membrane</keyword>
<comment type="caution">
    <text evidence="2">The sequence shown here is derived from an EMBL/GenBank/DDBJ whole genome shotgun (WGS) entry which is preliminary data.</text>
</comment>
<gene>
    <name evidence="2" type="ORF">J2Z60_002034</name>
</gene>
<evidence type="ECO:0000313" key="3">
    <source>
        <dbReference type="Proteomes" id="UP001519292"/>
    </source>
</evidence>
<feature type="transmembrane region" description="Helical" evidence="1">
    <location>
        <begin position="56"/>
        <end position="75"/>
    </location>
</feature>
<dbReference type="RefSeq" id="WP_209687560.1">
    <property type="nucleotide sequence ID" value="NZ_JAGGLU010000016.1"/>
</dbReference>
<protein>
    <submittedName>
        <fullName evidence="2">Mn2+ efflux pump MntP</fullName>
    </submittedName>
</protein>
<dbReference type="EMBL" id="JAGGLU010000016">
    <property type="protein sequence ID" value="MBP2058843.1"/>
    <property type="molecule type" value="Genomic_DNA"/>
</dbReference>